<dbReference type="SUPFAM" id="SSF56112">
    <property type="entry name" value="Protein kinase-like (PK-like)"/>
    <property type="match status" value="1"/>
</dbReference>
<reference evidence="6" key="1">
    <citation type="journal article" date="2021" name="Open Biol.">
        <title>Shared evolutionary footprints suggest mitochondrial oxidative damage underlies multiple complex I losses in fungi.</title>
        <authorList>
            <person name="Schikora-Tamarit M.A."/>
            <person name="Marcet-Houben M."/>
            <person name="Nosek J."/>
            <person name="Gabaldon T."/>
        </authorList>
    </citation>
    <scope>NUCLEOTIDE SEQUENCE</scope>
    <source>
        <strain evidence="6">CBS2887</strain>
    </source>
</reference>
<evidence type="ECO:0000259" key="5">
    <source>
        <dbReference type="PROSITE" id="PS50011"/>
    </source>
</evidence>
<keyword evidence="1" id="KW-0723">Serine/threonine-protein kinase</keyword>
<dbReference type="InterPro" id="IPR050117">
    <property type="entry name" value="MAPK"/>
</dbReference>
<evidence type="ECO:0000256" key="2">
    <source>
        <dbReference type="ARBA" id="ARBA00022741"/>
    </source>
</evidence>
<dbReference type="Gene3D" id="1.10.510.10">
    <property type="entry name" value="Transferase(Phosphotransferase) domain 1"/>
    <property type="match status" value="1"/>
</dbReference>
<organism evidence="6 7">
    <name type="scientific">Wickerhamomyces pijperi</name>
    <name type="common">Yeast</name>
    <name type="synonym">Pichia pijperi</name>
    <dbReference type="NCBI Taxonomy" id="599730"/>
    <lineage>
        <taxon>Eukaryota</taxon>
        <taxon>Fungi</taxon>
        <taxon>Dikarya</taxon>
        <taxon>Ascomycota</taxon>
        <taxon>Saccharomycotina</taxon>
        <taxon>Saccharomycetes</taxon>
        <taxon>Phaffomycetales</taxon>
        <taxon>Wickerhamomycetaceae</taxon>
        <taxon>Wickerhamomyces</taxon>
    </lineage>
</organism>
<feature type="domain" description="Protein kinase" evidence="5">
    <location>
        <begin position="64"/>
        <end position="427"/>
    </location>
</feature>
<keyword evidence="2" id="KW-0547">Nucleotide-binding</keyword>
<comment type="caution">
    <text evidence="6">The sequence shown here is derived from an EMBL/GenBank/DDBJ whole genome shotgun (WGS) entry which is preliminary data.</text>
</comment>
<accession>A0A9P8TNN0</accession>
<sequence>MNTTIKSNNKDTKASETFNAACHQTKDLGPESGKEATPPTDTSNSPAPPTSFTLITKLDFSDFFQESARLGKGGYGEVVLVKPVAGKHHVKNPTLFSRPNNSLMQWSPNECHDNVYTNAYGVMALNTMQMKPRDIFWNIRDVDFSLSVPYHPNLIHIYEMFISFKDSHLQINIVMECVLQSLKSYLPDSESKTHLSPKDLKSVLRQLLQAIDHIHKSGFVHRDIKADNILLTPISDYFSAEFGSTSPDLISMEDKYALKLADYGVSKRTTEAPPADPYLVGTRPYMAPEILLLDSDHGAPVDIWSFCCVVYELITGSKLFANCWGSKDMVKHMVKKLGTPYDMRQKQAPLGHVPAFGYWHKAKRLMRTSGIKIRKQIYVVSLKPMFKDCYLCGHEDFEPLLDVLRASLRWNPAERATAEHLLNMPYFTS</sequence>
<protein>
    <recommendedName>
        <fullName evidence="5">Protein kinase domain-containing protein</fullName>
    </recommendedName>
</protein>
<keyword evidence="7" id="KW-1185">Reference proteome</keyword>
<feature type="compositionally biased region" description="Polar residues" evidence="4">
    <location>
        <begin position="39"/>
        <end position="49"/>
    </location>
</feature>
<feature type="region of interest" description="Disordered" evidence="4">
    <location>
        <begin position="1"/>
        <end position="49"/>
    </location>
</feature>
<evidence type="ECO:0000313" key="6">
    <source>
        <dbReference type="EMBL" id="KAH3685355.1"/>
    </source>
</evidence>
<dbReference type="Pfam" id="PF00069">
    <property type="entry name" value="Pkinase"/>
    <property type="match status" value="1"/>
</dbReference>
<dbReference type="SMART" id="SM00220">
    <property type="entry name" value="S_TKc"/>
    <property type="match status" value="1"/>
</dbReference>
<keyword evidence="1" id="KW-0808">Transferase</keyword>
<dbReference type="InterPro" id="IPR000719">
    <property type="entry name" value="Prot_kinase_dom"/>
</dbReference>
<keyword evidence="3" id="KW-0067">ATP-binding</keyword>
<dbReference type="PANTHER" id="PTHR24055">
    <property type="entry name" value="MITOGEN-ACTIVATED PROTEIN KINASE"/>
    <property type="match status" value="1"/>
</dbReference>
<dbReference type="InterPro" id="IPR008271">
    <property type="entry name" value="Ser/Thr_kinase_AS"/>
</dbReference>
<evidence type="ECO:0000256" key="1">
    <source>
        <dbReference type="ARBA" id="ARBA00022527"/>
    </source>
</evidence>
<dbReference type="OrthoDB" id="248923at2759"/>
<dbReference type="GO" id="GO:0005524">
    <property type="term" value="F:ATP binding"/>
    <property type="evidence" value="ECO:0007669"/>
    <property type="project" value="UniProtKB-KW"/>
</dbReference>
<dbReference type="PROSITE" id="PS00108">
    <property type="entry name" value="PROTEIN_KINASE_ST"/>
    <property type="match status" value="1"/>
</dbReference>
<evidence type="ECO:0000256" key="4">
    <source>
        <dbReference type="SAM" id="MobiDB-lite"/>
    </source>
</evidence>
<keyword evidence="1" id="KW-0418">Kinase</keyword>
<dbReference type="GO" id="GO:0004674">
    <property type="term" value="F:protein serine/threonine kinase activity"/>
    <property type="evidence" value="ECO:0007669"/>
    <property type="project" value="UniProtKB-KW"/>
</dbReference>
<dbReference type="AlphaFoldDB" id="A0A9P8TNN0"/>
<dbReference type="EMBL" id="JAEUBG010002052">
    <property type="protein sequence ID" value="KAH3685355.1"/>
    <property type="molecule type" value="Genomic_DNA"/>
</dbReference>
<reference evidence="6" key="2">
    <citation type="submission" date="2021-01" db="EMBL/GenBank/DDBJ databases">
        <authorList>
            <person name="Schikora-Tamarit M.A."/>
        </authorList>
    </citation>
    <scope>NUCLEOTIDE SEQUENCE</scope>
    <source>
        <strain evidence="6">CBS2887</strain>
    </source>
</reference>
<evidence type="ECO:0000313" key="7">
    <source>
        <dbReference type="Proteomes" id="UP000774326"/>
    </source>
</evidence>
<gene>
    <name evidence="6" type="ORF">WICPIJ_003707</name>
</gene>
<dbReference type="InterPro" id="IPR011009">
    <property type="entry name" value="Kinase-like_dom_sf"/>
</dbReference>
<feature type="compositionally biased region" description="Basic and acidic residues" evidence="4">
    <location>
        <begin position="24"/>
        <end position="34"/>
    </location>
</feature>
<dbReference type="Proteomes" id="UP000774326">
    <property type="component" value="Unassembled WGS sequence"/>
</dbReference>
<dbReference type="PROSITE" id="PS50011">
    <property type="entry name" value="PROTEIN_KINASE_DOM"/>
    <property type="match status" value="1"/>
</dbReference>
<name>A0A9P8TNN0_WICPI</name>
<proteinExistence type="predicted"/>
<evidence type="ECO:0000256" key="3">
    <source>
        <dbReference type="ARBA" id="ARBA00022840"/>
    </source>
</evidence>